<accession>A0ABW2RWU4</accession>
<keyword evidence="2" id="KW-1185">Reference proteome</keyword>
<evidence type="ECO:0000313" key="1">
    <source>
        <dbReference type="EMBL" id="MFC7447994.1"/>
    </source>
</evidence>
<dbReference type="InterPro" id="IPR023393">
    <property type="entry name" value="START-like_dom_sf"/>
</dbReference>
<dbReference type="Pfam" id="PF10604">
    <property type="entry name" value="Polyketide_cyc2"/>
    <property type="match status" value="1"/>
</dbReference>
<organism evidence="1 2">
    <name type="scientific">Rhodococcus daqingensis</name>
    <dbReference type="NCBI Taxonomy" id="2479363"/>
    <lineage>
        <taxon>Bacteria</taxon>
        <taxon>Bacillati</taxon>
        <taxon>Actinomycetota</taxon>
        <taxon>Actinomycetes</taxon>
        <taxon>Mycobacteriales</taxon>
        <taxon>Nocardiaceae</taxon>
        <taxon>Rhodococcus</taxon>
    </lineage>
</organism>
<comment type="caution">
    <text evidence="1">The sequence shown here is derived from an EMBL/GenBank/DDBJ whole genome shotgun (WGS) entry which is preliminary data.</text>
</comment>
<dbReference type="RefSeq" id="WP_378403609.1">
    <property type="nucleotide sequence ID" value="NZ_JBHTCS010000010.1"/>
</dbReference>
<dbReference type="SUPFAM" id="SSF55961">
    <property type="entry name" value="Bet v1-like"/>
    <property type="match status" value="1"/>
</dbReference>
<reference evidence="2" key="1">
    <citation type="journal article" date="2019" name="Int. J. Syst. Evol. Microbiol.">
        <title>The Global Catalogue of Microorganisms (GCM) 10K type strain sequencing project: providing services to taxonomists for standard genome sequencing and annotation.</title>
        <authorList>
            <consortium name="The Broad Institute Genomics Platform"/>
            <consortium name="The Broad Institute Genome Sequencing Center for Infectious Disease"/>
            <person name="Wu L."/>
            <person name="Ma J."/>
        </authorList>
    </citation>
    <scope>NUCLEOTIDE SEQUENCE [LARGE SCALE GENOMIC DNA]</scope>
    <source>
        <strain evidence="2">ICMP 19430</strain>
    </source>
</reference>
<dbReference type="EMBL" id="JBHTCS010000010">
    <property type="protein sequence ID" value="MFC7447994.1"/>
    <property type="molecule type" value="Genomic_DNA"/>
</dbReference>
<evidence type="ECO:0000313" key="2">
    <source>
        <dbReference type="Proteomes" id="UP001596484"/>
    </source>
</evidence>
<proteinExistence type="predicted"/>
<name>A0ABW2RWU4_9NOCA</name>
<dbReference type="Gene3D" id="3.30.530.20">
    <property type="match status" value="1"/>
</dbReference>
<gene>
    <name evidence="1" type="ORF">ACFQS9_08845</name>
</gene>
<protein>
    <submittedName>
        <fullName evidence="1">SRPBCC family protein</fullName>
    </submittedName>
</protein>
<dbReference type="Proteomes" id="UP001596484">
    <property type="component" value="Unassembled WGS sequence"/>
</dbReference>
<sequence>MAKTLKTEESITIARPVAEVFDYMSNPENAPAWNSNLVDYAQESGKPDEVGSVMSLTAKVAGLRLEATEELTDYQANKHLGFRSKKSKVGYERELDFAADGAGTRVTWLSEAEAGTGLFKFADPIVQKLHSHDVRGSLAKAKTILES</sequence>
<dbReference type="InterPro" id="IPR019587">
    <property type="entry name" value="Polyketide_cyclase/dehydratase"/>
</dbReference>